<dbReference type="SMART" id="SM00982">
    <property type="entry name" value="TRCF"/>
    <property type="match status" value="1"/>
</dbReference>
<comment type="caution">
    <text evidence="2">The sequence shown here is derived from an EMBL/GenBank/DDBJ whole genome shotgun (WGS) entry which is preliminary data.</text>
</comment>
<evidence type="ECO:0000313" key="3">
    <source>
        <dbReference type="Proteomes" id="UP000306813"/>
    </source>
</evidence>
<organism evidence="2 3">
    <name type="scientific">Campylobacter helveticus</name>
    <dbReference type="NCBI Taxonomy" id="28898"/>
    <lineage>
        <taxon>Bacteria</taxon>
        <taxon>Pseudomonadati</taxon>
        <taxon>Campylobacterota</taxon>
        <taxon>Epsilonproteobacteria</taxon>
        <taxon>Campylobacterales</taxon>
        <taxon>Campylobacteraceae</taxon>
        <taxon>Campylobacter</taxon>
    </lineage>
</organism>
<proteinExistence type="predicted"/>
<feature type="domain" description="Transcription-repair-coupling factor C-terminal" evidence="1">
    <location>
        <begin position="65"/>
        <end position="164"/>
    </location>
</feature>
<dbReference type="InterPro" id="IPR027417">
    <property type="entry name" value="P-loop_NTPase"/>
</dbReference>
<feature type="non-terminal residue" evidence="2">
    <location>
        <position position="1"/>
    </location>
</feature>
<dbReference type="Gene3D" id="3.90.1150.50">
    <property type="entry name" value="Transcription-repair-coupling factor, D7 domain"/>
    <property type="match status" value="1"/>
</dbReference>
<gene>
    <name evidence="2" type="ORF">FDW42_09540</name>
</gene>
<accession>A0AAX2UGL8</accession>
<dbReference type="SUPFAM" id="SSF143517">
    <property type="entry name" value="TRCF domain-like"/>
    <property type="match status" value="1"/>
</dbReference>
<name>A0AAX2UGL8_9BACT</name>
<dbReference type="Proteomes" id="UP000306813">
    <property type="component" value="Unassembled WGS sequence"/>
</dbReference>
<dbReference type="InterPro" id="IPR037235">
    <property type="entry name" value="TRCF-like_C_D7"/>
</dbReference>
<dbReference type="InterPro" id="IPR005118">
    <property type="entry name" value="TRCF_C"/>
</dbReference>
<dbReference type="Gene3D" id="3.40.50.300">
    <property type="entry name" value="P-loop containing nucleotide triphosphate hydrolases"/>
    <property type="match status" value="1"/>
</dbReference>
<dbReference type="AlphaFoldDB" id="A0AAX2UGL8"/>
<dbReference type="EMBL" id="VDBS01000088">
    <property type="protein sequence ID" value="TNB55151.1"/>
    <property type="molecule type" value="Genomic_DNA"/>
</dbReference>
<dbReference type="GO" id="GO:0006281">
    <property type="term" value="P:DNA repair"/>
    <property type="evidence" value="ECO:0007669"/>
    <property type="project" value="InterPro"/>
</dbReference>
<sequence length="179" mass="20401">NSFLGAGSLLAYHDLEIRGGGNLLGLDQSGHIEQIGYSLYLRMLEDELNALSKNESVSEDKLDLKLSINAFLNPELINEDSLRLELYRRLSKCEDSAKLYEIEAEIEDRFGKLDVYTKQFLAFIRIKILATGKFKAISNYLQNIQFTKLNDEKEVIKAKSKDEDDILEAILVHLRKMSA</sequence>
<reference evidence="2 3" key="1">
    <citation type="submission" date="2019-05" db="EMBL/GenBank/DDBJ databases">
        <title>Draft genomes of eight strains of Campylobacter helveticus isolated from cats and a dog in New Zealand.</title>
        <authorList>
            <person name="Bojanic K."/>
            <person name="Midwinter A.C."/>
            <person name="Biggs P.J."/>
            <person name="Acke E."/>
            <person name="Cornelius A.J."/>
            <person name="Marshall J.C."/>
        </authorList>
    </citation>
    <scope>NUCLEOTIDE SEQUENCE [LARGE SCALE GENOMIC DNA]</scope>
    <source>
        <strain evidence="2 3">ACP123b</strain>
    </source>
</reference>
<dbReference type="RefSeq" id="WP_338134031.1">
    <property type="nucleotide sequence ID" value="NZ_VDBS01000088.1"/>
</dbReference>
<protein>
    <submittedName>
        <fullName evidence="2">Transcription-repair coupling factor</fullName>
    </submittedName>
</protein>
<evidence type="ECO:0000313" key="2">
    <source>
        <dbReference type="EMBL" id="TNB55151.1"/>
    </source>
</evidence>
<dbReference type="Pfam" id="PF03461">
    <property type="entry name" value="TRCF"/>
    <property type="match status" value="1"/>
</dbReference>
<evidence type="ECO:0000259" key="1">
    <source>
        <dbReference type="SMART" id="SM00982"/>
    </source>
</evidence>